<dbReference type="InterPro" id="IPR035996">
    <property type="entry name" value="4pyrrol_Methylase_sf"/>
</dbReference>
<dbReference type="Gene3D" id="3.40.1010.10">
    <property type="entry name" value="Cobalt-precorrin-4 Transmethylase, Domain 1"/>
    <property type="match status" value="1"/>
</dbReference>
<evidence type="ECO:0000313" key="9">
    <source>
        <dbReference type="EMBL" id="MBN2910033.1"/>
    </source>
</evidence>
<accession>A0ABS2WKG2</accession>
<feature type="domain" description="Tetrapyrrole methylase" evidence="8">
    <location>
        <begin position="6"/>
        <end position="212"/>
    </location>
</feature>
<protein>
    <submittedName>
        <fullName evidence="9">Precorrin-4 C(11)-methyltransferase</fullName>
        <ecNumber evidence="9">2.1.1.133</ecNumber>
    </submittedName>
</protein>
<keyword evidence="3" id="KW-0169">Cobalamin biosynthesis</keyword>
<sequence length="263" mass="28744">MSLEPKVYIIGAGPGDPDLITVKGLRILQEADAVVYTDSLVSQDLVGRAKTGARIYPSAGMTLEEIVQTMVSHVRRGESVVRLHTGDPAVFGATFEQMALLREEGVPFEVVPGVSSVFASAAVLGVELTIPELTQTVIFTRAEGRTPVPEKERLADLARHHTTIALFLSATLAKKVTNELLAAGWSEETPVAVVQRATWPDQKVVRTTLGRLDQDMREAGIRSHAMILAGWALDPELEKKGTFRSKLYDKTFTHSYRKGVKQP</sequence>
<dbReference type="EMBL" id="JAFHAP010000009">
    <property type="protein sequence ID" value="MBN2910033.1"/>
    <property type="molecule type" value="Genomic_DNA"/>
</dbReference>
<dbReference type="RefSeq" id="WP_205495595.1">
    <property type="nucleotide sequence ID" value="NZ_JAFHAP010000009.1"/>
</dbReference>
<evidence type="ECO:0000256" key="4">
    <source>
        <dbReference type="ARBA" id="ARBA00022603"/>
    </source>
</evidence>
<dbReference type="PROSITE" id="PS00840">
    <property type="entry name" value="SUMT_2"/>
    <property type="match status" value="1"/>
</dbReference>
<dbReference type="Proteomes" id="UP001177120">
    <property type="component" value="Unassembled WGS sequence"/>
</dbReference>
<dbReference type="Pfam" id="PF00590">
    <property type="entry name" value="TP_methylase"/>
    <property type="match status" value="1"/>
</dbReference>
<dbReference type="InterPro" id="IPR014777">
    <property type="entry name" value="4pyrrole_Mease_sub1"/>
</dbReference>
<dbReference type="InterPro" id="IPR003043">
    <property type="entry name" value="Uropor_MeTrfase_CS"/>
</dbReference>
<gene>
    <name evidence="9" type="primary">cobM</name>
    <name evidence="9" type="ORF">JQC72_11020</name>
</gene>
<dbReference type="InterPro" id="IPR014776">
    <property type="entry name" value="4pyrrole_Mease_sub2"/>
</dbReference>
<dbReference type="GO" id="GO:0046026">
    <property type="term" value="F:precorrin-4 C11-methyltransferase activity"/>
    <property type="evidence" value="ECO:0007669"/>
    <property type="project" value="UniProtKB-EC"/>
</dbReference>
<keyword evidence="6" id="KW-0949">S-adenosyl-L-methionine</keyword>
<keyword evidence="4 7" id="KW-0489">Methyltransferase</keyword>
<name>A0ABS2WKG2_9BACL</name>
<dbReference type="EC" id="2.1.1.133" evidence="9"/>
<evidence type="ECO:0000313" key="10">
    <source>
        <dbReference type="Proteomes" id="UP001177120"/>
    </source>
</evidence>
<comment type="caution">
    <text evidence="9">The sequence shown here is derived from an EMBL/GenBank/DDBJ whole genome shotgun (WGS) entry which is preliminary data.</text>
</comment>
<comment type="pathway">
    <text evidence="1">Cofactor biosynthesis; adenosylcobalamin biosynthesis.</text>
</comment>
<evidence type="ECO:0000256" key="2">
    <source>
        <dbReference type="ARBA" id="ARBA00005879"/>
    </source>
</evidence>
<evidence type="ECO:0000259" key="8">
    <source>
        <dbReference type="Pfam" id="PF00590"/>
    </source>
</evidence>
<dbReference type="PANTHER" id="PTHR45790:SF4">
    <property type="entry name" value="COBALT-PRECORRIN-4 C(11)-METHYLTRANSFERASE"/>
    <property type="match status" value="1"/>
</dbReference>
<dbReference type="InterPro" id="IPR050161">
    <property type="entry name" value="Siro_Cobalamin_biosynth"/>
</dbReference>
<dbReference type="InterPro" id="IPR000878">
    <property type="entry name" value="4pyrrol_Mease"/>
</dbReference>
<evidence type="ECO:0000256" key="1">
    <source>
        <dbReference type="ARBA" id="ARBA00004953"/>
    </source>
</evidence>
<dbReference type="NCBIfam" id="TIGR01465">
    <property type="entry name" value="cobM_cbiF"/>
    <property type="match status" value="1"/>
</dbReference>
<comment type="similarity">
    <text evidence="2 7">Belongs to the precorrin methyltransferase family.</text>
</comment>
<dbReference type="Gene3D" id="3.30.950.10">
    <property type="entry name" value="Methyltransferase, Cobalt-precorrin-4 Transmethylase, Domain 2"/>
    <property type="match status" value="1"/>
</dbReference>
<proteinExistence type="inferred from homology"/>
<dbReference type="PANTHER" id="PTHR45790">
    <property type="entry name" value="SIROHEME SYNTHASE-RELATED"/>
    <property type="match status" value="1"/>
</dbReference>
<dbReference type="PROSITE" id="PS00839">
    <property type="entry name" value="SUMT_1"/>
    <property type="match status" value="1"/>
</dbReference>
<evidence type="ECO:0000256" key="5">
    <source>
        <dbReference type="ARBA" id="ARBA00022679"/>
    </source>
</evidence>
<keyword evidence="10" id="KW-1185">Reference proteome</keyword>
<dbReference type="SUPFAM" id="SSF53790">
    <property type="entry name" value="Tetrapyrrole methylase"/>
    <property type="match status" value="1"/>
</dbReference>
<evidence type="ECO:0000256" key="3">
    <source>
        <dbReference type="ARBA" id="ARBA00022573"/>
    </source>
</evidence>
<evidence type="ECO:0000256" key="6">
    <source>
        <dbReference type="ARBA" id="ARBA00022691"/>
    </source>
</evidence>
<organism evidence="9 10">
    <name type="scientific">Polycladomyces zharkentensis</name>
    <dbReference type="NCBI Taxonomy" id="2807616"/>
    <lineage>
        <taxon>Bacteria</taxon>
        <taxon>Bacillati</taxon>
        <taxon>Bacillota</taxon>
        <taxon>Bacilli</taxon>
        <taxon>Bacillales</taxon>
        <taxon>Thermoactinomycetaceae</taxon>
        <taxon>Polycladomyces</taxon>
    </lineage>
</organism>
<reference evidence="9" key="1">
    <citation type="journal article" date="2024" name="Int. J. Syst. Evol. Microbiol.">
        <title>Polycladomyces zharkentensis sp. nov., a novel thermophilic cellulose- and starch-degrading member of the Bacillota from a geothermal aquifer in Kazakhstan.</title>
        <authorList>
            <person name="Mashzhan A."/>
            <person name="Kistaubayeva A."/>
            <person name="Javier-Lopez R."/>
            <person name="Bissenova U."/>
            <person name="Bissenbay A."/>
            <person name="Birkeland N.K."/>
        </authorList>
    </citation>
    <scope>NUCLEOTIDE SEQUENCE</scope>
    <source>
        <strain evidence="9">ZKZ2T</strain>
    </source>
</reference>
<dbReference type="InterPro" id="IPR006362">
    <property type="entry name" value="Cbl_synth_CobM/CibF"/>
</dbReference>
<dbReference type="CDD" id="cd11641">
    <property type="entry name" value="Precorrin-4_C11-MT"/>
    <property type="match status" value="1"/>
</dbReference>
<evidence type="ECO:0000256" key="7">
    <source>
        <dbReference type="RuleBase" id="RU003960"/>
    </source>
</evidence>
<dbReference type="GO" id="GO:0032259">
    <property type="term" value="P:methylation"/>
    <property type="evidence" value="ECO:0007669"/>
    <property type="project" value="UniProtKB-KW"/>
</dbReference>
<keyword evidence="5 7" id="KW-0808">Transferase</keyword>